<dbReference type="Proteomes" id="UP000264800">
    <property type="component" value="Unplaced"/>
</dbReference>
<proteinExistence type="predicted"/>
<dbReference type="InterPro" id="IPR013098">
    <property type="entry name" value="Ig_I-set"/>
</dbReference>
<dbReference type="KEGG" id="kmr:108248582"/>
<feature type="transmembrane region" description="Helical" evidence="2">
    <location>
        <begin position="129"/>
        <end position="147"/>
    </location>
</feature>
<evidence type="ECO:0000256" key="3">
    <source>
        <dbReference type="SAM" id="SignalP"/>
    </source>
</evidence>
<dbReference type="GO" id="GO:0030183">
    <property type="term" value="P:B cell differentiation"/>
    <property type="evidence" value="ECO:0007669"/>
    <property type="project" value="TreeGrafter"/>
</dbReference>
<dbReference type="OrthoDB" id="9894386at2759"/>
<dbReference type="AlphaFoldDB" id="A0A3Q3F5L8"/>
<dbReference type="OMA" id="PVHFICY"/>
<dbReference type="InterPro" id="IPR036179">
    <property type="entry name" value="Ig-like_dom_sf"/>
</dbReference>
<feature type="signal peptide" evidence="3">
    <location>
        <begin position="1"/>
        <end position="19"/>
    </location>
</feature>
<accession>A0A3Q3F5L8</accession>
<evidence type="ECO:0000313" key="5">
    <source>
        <dbReference type="Ensembl" id="ENSKMAP00000008837.1"/>
    </source>
</evidence>
<dbReference type="SMART" id="SM00408">
    <property type="entry name" value="IGc2"/>
    <property type="match status" value="1"/>
</dbReference>
<dbReference type="SUPFAM" id="SSF48726">
    <property type="entry name" value="Immunoglobulin"/>
    <property type="match status" value="1"/>
</dbReference>
<keyword evidence="3" id="KW-0732">Signal</keyword>
<evidence type="ECO:0000256" key="2">
    <source>
        <dbReference type="SAM" id="Phobius"/>
    </source>
</evidence>
<dbReference type="Ensembl" id="ENSKMAT00000008971.1">
    <property type="protein sequence ID" value="ENSKMAP00000008837.1"/>
    <property type="gene ID" value="ENSKMAG00000006625.1"/>
</dbReference>
<dbReference type="STRING" id="37003.ENSKMAP00000008837"/>
<dbReference type="InterPro" id="IPR013783">
    <property type="entry name" value="Ig-like_fold"/>
</dbReference>
<protein>
    <submittedName>
        <fullName evidence="5">CD79b molecule</fullName>
    </submittedName>
</protein>
<reference evidence="5" key="1">
    <citation type="submission" date="2025-08" db="UniProtKB">
        <authorList>
            <consortium name="Ensembl"/>
        </authorList>
    </citation>
    <scope>IDENTIFICATION</scope>
</reference>
<dbReference type="PROSITE" id="PS50835">
    <property type="entry name" value="IG_LIKE"/>
    <property type="match status" value="1"/>
</dbReference>
<keyword evidence="2" id="KW-0812">Transmembrane</keyword>
<feature type="domain" description="Ig-like" evidence="4">
    <location>
        <begin position="34"/>
        <end position="113"/>
    </location>
</feature>
<dbReference type="PANTHER" id="PTHR14334">
    <property type="entry name" value="B-CELL ANTIGEN RECEPTOR COMPLEX-ASSOCIATED PROTEIN"/>
    <property type="match status" value="1"/>
</dbReference>
<feature type="chain" id="PRO_5018778464" evidence="3">
    <location>
        <begin position="20"/>
        <end position="199"/>
    </location>
</feature>
<reference evidence="5" key="2">
    <citation type="submission" date="2025-09" db="UniProtKB">
        <authorList>
            <consortium name="Ensembl"/>
        </authorList>
    </citation>
    <scope>IDENTIFICATION</scope>
</reference>
<keyword evidence="6" id="KW-1185">Reference proteome</keyword>
<dbReference type="InterPro" id="IPR003598">
    <property type="entry name" value="Ig_sub2"/>
</dbReference>
<dbReference type="Pfam" id="PF07679">
    <property type="entry name" value="I-set"/>
    <property type="match status" value="1"/>
</dbReference>
<dbReference type="Gene3D" id="2.60.40.10">
    <property type="entry name" value="Immunoglobulins"/>
    <property type="match status" value="1"/>
</dbReference>
<evidence type="ECO:0000256" key="1">
    <source>
        <dbReference type="ARBA" id="ARBA00023319"/>
    </source>
</evidence>
<dbReference type="GO" id="GO:0050853">
    <property type="term" value="P:B cell receptor signaling pathway"/>
    <property type="evidence" value="ECO:0007669"/>
    <property type="project" value="TreeGrafter"/>
</dbReference>
<organism evidence="5 6">
    <name type="scientific">Kryptolebias marmoratus</name>
    <name type="common">Mangrove killifish</name>
    <name type="synonym">Rivulus marmoratus</name>
    <dbReference type="NCBI Taxonomy" id="37003"/>
    <lineage>
        <taxon>Eukaryota</taxon>
        <taxon>Metazoa</taxon>
        <taxon>Chordata</taxon>
        <taxon>Craniata</taxon>
        <taxon>Vertebrata</taxon>
        <taxon>Euteleostomi</taxon>
        <taxon>Actinopterygii</taxon>
        <taxon>Neopterygii</taxon>
        <taxon>Teleostei</taxon>
        <taxon>Neoteleostei</taxon>
        <taxon>Acanthomorphata</taxon>
        <taxon>Ovalentaria</taxon>
        <taxon>Atherinomorphae</taxon>
        <taxon>Cyprinodontiformes</taxon>
        <taxon>Rivulidae</taxon>
        <taxon>Kryptolebias</taxon>
    </lineage>
</organism>
<keyword evidence="2" id="KW-1133">Transmembrane helix</keyword>
<name>A0A3Q3F5L8_KRYMA</name>
<dbReference type="GO" id="GO:0019815">
    <property type="term" value="C:B cell receptor complex"/>
    <property type="evidence" value="ECO:0007669"/>
    <property type="project" value="TreeGrafter"/>
</dbReference>
<dbReference type="CTD" id="974"/>
<dbReference type="CDD" id="cd00099">
    <property type="entry name" value="IgV"/>
    <property type="match status" value="1"/>
</dbReference>
<dbReference type="InterPro" id="IPR007110">
    <property type="entry name" value="Ig-like_dom"/>
</dbReference>
<sequence length="199" mass="22046">MRWTLAGCCGFALITLSAALVVTQKPRFYGVKLGRLVMLHCHAPEPNLTVSWHKQHGSGTTEVKNDGRIRFEIKPSTKNTFLLISKVRIEDSGVYFCKVKNISGPGTQLLVVSLVDPVQAQYRSQMKDGLMVLQGLLLAGCVAAILLRKQKVLKRRDSLYEEPEIDHIYEGLAIEACGGDLYEDLSAYAQPEGAEAPWE</sequence>
<evidence type="ECO:0000259" key="4">
    <source>
        <dbReference type="PROSITE" id="PS50835"/>
    </source>
</evidence>
<keyword evidence="2" id="KW-0472">Membrane</keyword>
<evidence type="ECO:0000313" key="6">
    <source>
        <dbReference type="Proteomes" id="UP000264800"/>
    </source>
</evidence>
<dbReference type="GeneTree" id="ENSGT00730000111991"/>
<keyword evidence="1" id="KW-0393">Immunoglobulin domain</keyword>
<dbReference type="PANTHER" id="PTHR14334:SF2">
    <property type="entry name" value="B-CELL ANTIGEN RECEPTOR COMPLEX-ASSOCIATED PROTEIN BETA CHAIN"/>
    <property type="match status" value="1"/>
</dbReference>
<dbReference type="InterPro" id="IPR003599">
    <property type="entry name" value="Ig_sub"/>
</dbReference>
<dbReference type="SMART" id="SM00409">
    <property type="entry name" value="IG"/>
    <property type="match status" value="1"/>
</dbReference>
<dbReference type="GO" id="GO:0009897">
    <property type="term" value="C:external side of plasma membrane"/>
    <property type="evidence" value="ECO:0007669"/>
    <property type="project" value="TreeGrafter"/>
</dbReference>
<dbReference type="RefSeq" id="XP_017292934.1">
    <property type="nucleotide sequence ID" value="XM_017437445.3"/>
</dbReference>
<dbReference type="GeneID" id="108248582"/>